<comment type="catalytic activity">
    <reaction evidence="1 5">
        <text>S-ubiquitinyl-[E2 ubiquitin-conjugating enzyme]-L-cysteine + [acceptor protein]-L-lysine = [E2 ubiquitin-conjugating enzyme]-L-cysteine + N(6)-ubiquitinyl-[acceptor protein]-L-lysine.</text>
        <dbReference type="EC" id="2.3.2.27"/>
    </reaction>
</comment>
<dbReference type="InterPro" id="IPR045185">
    <property type="entry name" value="PUB22/23/24-like"/>
</dbReference>
<keyword evidence="3 5" id="KW-0808">Transferase</keyword>
<evidence type="ECO:0000313" key="8">
    <source>
        <dbReference type="Proteomes" id="UP001159364"/>
    </source>
</evidence>
<dbReference type="PANTHER" id="PTHR22849">
    <property type="entry name" value="WDSAM1 PROTEIN"/>
    <property type="match status" value="1"/>
</dbReference>
<evidence type="ECO:0000313" key="7">
    <source>
        <dbReference type="EMBL" id="KAJ8767900.1"/>
    </source>
</evidence>
<feature type="domain" description="U-box" evidence="6">
    <location>
        <begin position="5"/>
        <end position="82"/>
    </location>
</feature>
<dbReference type="SUPFAM" id="SSF57850">
    <property type="entry name" value="RING/U-box"/>
    <property type="match status" value="1"/>
</dbReference>
<keyword evidence="4 5" id="KW-0833">Ubl conjugation pathway</keyword>
<name>A0AAV8TNT8_9ROSI</name>
<dbReference type="InterPro" id="IPR013083">
    <property type="entry name" value="Znf_RING/FYVE/PHD"/>
</dbReference>
<dbReference type="PANTHER" id="PTHR22849:SF128">
    <property type="entry name" value="U-BOX DOMAIN-CONTAINING PROTEIN"/>
    <property type="match status" value="1"/>
</dbReference>
<dbReference type="GO" id="GO:0061630">
    <property type="term" value="F:ubiquitin protein ligase activity"/>
    <property type="evidence" value="ECO:0007669"/>
    <property type="project" value="UniProtKB-UniRule"/>
</dbReference>
<keyword evidence="8" id="KW-1185">Reference proteome</keyword>
<dbReference type="EC" id="2.3.2.27" evidence="5"/>
<evidence type="ECO:0000256" key="4">
    <source>
        <dbReference type="ARBA" id="ARBA00022786"/>
    </source>
</evidence>
<dbReference type="SMART" id="SM00504">
    <property type="entry name" value="Ubox"/>
    <property type="match status" value="1"/>
</dbReference>
<dbReference type="InterPro" id="IPR016024">
    <property type="entry name" value="ARM-type_fold"/>
</dbReference>
<evidence type="ECO:0000256" key="5">
    <source>
        <dbReference type="RuleBase" id="RU369093"/>
    </source>
</evidence>
<dbReference type="AlphaFoldDB" id="A0AAV8TNT8"/>
<protein>
    <recommendedName>
        <fullName evidence="5 6">U-box domain-containing protein</fullName>
        <ecNumber evidence="5">2.3.2.27</ecNumber>
    </recommendedName>
    <alternativeName>
        <fullName evidence="5">RING-type E3 ubiquitin transferase PUB</fullName>
    </alternativeName>
</protein>
<gene>
    <name evidence="7" type="ORF">K2173_020840</name>
</gene>
<accession>A0AAV8TNT8</accession>
<comment type="pathway">
    <text evidence="2 5">Protein modification; protein ubiquitination.</text>
</comment>
<dbReference type="Pfam" id="PF04564">
    <property type="entry name" value="U-box"/>
    <property type="match status" value="1"/>
</dbReference>
<dbReference type="Pfam" id="PF25598">
    <property type="entry name" value="ARM_PUB"/>
    <property type="match status" value="1"/>
</dbReference>
<dbReference type="CDD" id="cd16664">
    <property type="entry name" value="RING-Ubox_PUB"/>
    <property type="match status" value="1"/>
</dbReference>
<evidence type="ECO:0000256" key="2">
    <source>
        <dbReference type="ARBA" id="ARBA00004906"/>
    </source>
</evidence>
<dbReference type="InterPro" id="IPR058678">
    <property type="entry name" value="ARM_PUB"/>
</dbReference>
<dbReference type="InterPro" id="IPR003613">
    <property type="entry name" value="Ubox_domain"/>
</dbReference>
<sequence>MEDVDIPRYFLCPISLQIMKDPVTAITGITYDRESIEKWLMAAKDIPTCPVSMQPLPRDYDLTPNYTLLRLIQSWCTSKAKMGVDQIPTPKTLLSKADIVSLIKDLDDPLKCVKALKRMEGLASENERNVGCGLRNTRCMEEAGVNKAMCSFIIGCFKGGKTTGLEEALRLLYTVLSSSEDFKIFVKENYDFIDSLTWVLDCNEIDNQVGVKTHAMLILNKTVEIASTILLERLNPDFFKRIVGLLRDHKKCSQQTTKSALQVLIDLCRWGRNRTKIVEANAVFELIEMELEKPEKRITELILTLLAQLCSCADGRAQFTKHAGGIGMLAKRILRVSPVSDDSALHILDLIAKFSAKDEVLMEMLSVGVVSKLCMVMQADCATNLKNKARGILRLHSKVWNNSPCIAVYLLTRYPR</sequence>
<evidence type="ECO:0000259" key="6">
    <source>
        <dbReference type="PROSITE" id="PS51698"/>
    </source>
</evidence>
<dbReference type="GO" id="GO:0016567">
    <property type="term" value="P:protein ubiquitination"/>
    <property type="evidence" value="ECO:0007669"/>
    <property type="project" value="UniProtKB-UniRule"/>
</dbReference>
<organism evidence="7 8">
    <name type="scientific">Erythroxylum novogranatense</name>
    <dbReference type="NCBI Taxonomy" id="1862640"/>
    <lineage>
        <taxon>Eukaryota</taxon>
        <taxon>Viridiplantae</taxon>
        <taxon>Streptophyta</taxon>
        <taxon>Embryophyta</taxon>
        <taxon>Tracheophyta</taxon>
        <taxon>Spermatophyta</taxon>
        <taxon>Magnoliopsida</taxon>
        <taxon>eudicotyledons</taxon>
        <taxon>Gunneridae</taxon>
        <taxon>Pentapetalae</taxon>
        <taxon>rosids</taxon>
        <taxon>fabids</taxon>
        <taxon>Malpighiales</taxon>
        <taxon>Erythroxylaceae</taxon>
        <taxon>Erythroxylum</taxon>
    </lineage>
</organism>
<comment type="function">
    <text evidence="5">Functions as an E3 ubiquitin ligase.</text>
</comment>
<proteinExistence type="predicted"/>
<dbReference type="InterPro" id="IPR045210">
    <property type="entry name" value="RING-Ubox_PUB"/>
</dbReference>
<comment type="caution">
    <text evidence="7">The sequence shown here is derived from an EMBL/GenBank/DDBJ whole genome shotgun (WGS) entry which is preliminary data.</text>
</comment>
<dbReference type="EMBL" id="JAIWQS010000004">
    <property type="protein sequence ID" value="KAJ8767900.1"/>
    <property type="molecule type" value="Genomic_DNA"/>
</dbReference>
<evidence type="ECO:0000256" key="3">
    <source>
        <dbReference type="ARBA" id="ARBA00022679"/>
    </source>
</evidence>
<dbReference type="Proteomes" id="UP001159364">
    <property type="component" value="Linkage Group LG04"/>
</dbReference>
<dbReference type="PROSITE" id="PS51698">
    <property type="entry name" value="U_BOX"/>
    <property type="match status" value="1"/>
</dbReference>
<dbReference type="Gene3D" id="3.30.40.10">
    <property type="entry name" value="Zinc/RING finger domain, C3HC4 (zinc finger)"/>
    <property type="match status" value="1"/>
</dbReference>
<dbReference type="InterPro" id="IPR011989">
    <property type="entry name" value="ARM-like"/>
</dbReference>
<reference evidence="7 8" key="1">
    <citation type="submission" date="2021-09" db="EMBL/GenBank/DDBJ databases">
        <title>Genomic insights and catalytic innovation underlie evolution of tropane alkaloids biosynthesis.</title>
        <authorList>
            <person name="Wang Y.-J."/>
            <person name="Tian T."/>
            <person name="Huang J.-P."/>
            <person name="Huang S.-X."/>
        </authorList>
    </citation>
    <scope>NUCLEOTIDE SEQUENCE [LARGE SCALE GENOMIC DNA]</scope>
    <source>
        <strain evidence="7">KIB-2018</strain>
        <tissue evidence="7">Leaf</tissue>
    </source>
</reference>
<dbReference type="SUPFAM" id="SSF48371">
    <property type="entry name" value="ARM repeat"/>
    <property type="match status" value="1"/>
</dbReference>
<evidence type="ECO:0000256" key="1">
    <source>
        <dbReference type="ARBA" id="ARBA00000900"/>
    </source>
</evidence>
<dbReference type="Gene3D" id="1.25.10.10">
    <property type="entry name" value="Leucine-rich Repeat Variant"/>
    <property type="match status" value="1"/>
</dbReference>